<proteinExistence type="predicted"/>
<keyword evidence="2" id="KW-1185">Reference proteome</keyword>
<organism evidence="1 2">
    <name type="scientific">Kutzneria viridogrisea</name>
    <dbReference type="NCBI Taxonomy" id="47990"/>
    <lineage>
        <taxon>Bacteria</taxon>
        <taxon>Bacillati</taxon>
        <taxon>Actinomycetota</taxon>
        <taxon>Actinomycetes</taxon>
        <taxon>Pseudonocardiales</taxon>
        <taxon>Pseudonocardiaceae</taxon>
        <taxon>Kutzneria</taxon>
    </lineage>
</organism>
<dbReference type="InterPro" id="IPR036079">
    <property type="entry name" value="ATPase_csu/dsu_sf"/>
</dbReference>
<comment type="caution">
    <text evidence="1">The sequence shown here is derived from an EMBL/GenBank/DDBJ whole genome shotgun (WGS) entry which is preliminary data.</text>
</comment>
<dbReference type="EMBL" id="JACJID010000007">
    <property type="protein sequence ID" value="MBA8930559.1"/>
    <property type="molecule type" value="Genomic_DNA"/>
</dbReference>
<evidence type="ECO:0000313" key="2">
    <source>
        <dbReference type="Proteomes" id="UP000517916"/>
    </source>
</evidence>
<dbReference type="Proteomes" id="UP000517916">
    <property type="component" value="Unassembled WGS sequence"/>
</dbReference>
<reference evidence="1 2" key="1">
    <citation type="submission" date="2020-08" db="EMBL/GenBank/DDBJ databases">
        <title>Genomic Encyclopedia of Archaeal and Bacterial Type Strains, Phase II (KMG-II): from individual species to whole genera.</title>
        <authorList>
            <person name="Goeker M."/>
        </authorList>
    </citation>
    <scope>NUCLEOTIDE SEQUENCE [LARGE SCALE GENOMIC DNA]</scope>
    <source>
        <strain evidence="1 2">DSM 43850</strain>
    </source>
</reference>
<name>A0ABR6BUF3_9PSEU</name>
<evidence type="ECO:0000313" key="1">
    <source>
        <dbReference type="EMBL" id="MBA8930559.1"/>
    </source>
</evidence>
<accession>A0ABR6BUF3</accession>
<protein>
    <submittedName>
        <fullName evidence="1">Uncharacterized protein</fullName>
    </submittedName>
</protein>
<dbReference type="RefSeq" id="WP_025357581.1">
    <property type="nucleotide sequence ID" value="NZ_BAAABQ010000008.1"/>
</dbReference>
<sequence length="306" mass="32759">MRAQWVAGCTRAKSLLSRRVGPDGARRLAASVSLEEAVRTLTGTAYGHDVRAGHGLEQAQHAVWASLLWHMRVLAGWQPRGGAAVVRVLAAGFEIANVDNDIRRLAGPSTGPRFDLGILGTAETRLAAADSLSSLRRVMAASAWRDPGTDSASGIAVAMRLVWARRVLARVPEAAEWAAGAAALLVATETFLLRRPLTDRQSLLARRVIGGAERTGSLVEFSRGLPTSARWVLTGISQPADLWRAERAWWRRVDRDGYTLVHGAKFGAGPVVGLVGMLAVDAWRVQAALEVAARGGKPLEAFDAID</sequence>
<gene>
    <name evidence="1" type="ORF">BC739_007806</name>
</gene>
<dbReference type="SUPFAM" id="SSF103486">
    <property type="entry name" value="V-type ATP synthase subunit C"/>
    <property type="match status" value="1"/>
</dbReference>